<dbReference type="PANTHER" id="PTHR37984:SF5">
    <property type="entry name" value="PROTEIN NYNRIN-LIKE"/>
    <property type="match status" value="1"/>
</dbReference>
<dbReference type="Proteomes" id="UP001558613">
    <property type="component" value="Unassembled WGS sequence"/>
</dbReference>
<dbReference type="CDD" id="cd01647">
    <property type="entry name" value="RT_LTR"/>
    <property type="match status" value="1"/>
</dbReference>
<evidence type="ECO:0000256" key="2">
    <source>
        <dbReference type="ARBA" id="ARBA00012180"/>
    </source>
</evidence>
<dbReference type="PROSITE" id="PS50994">
    <property type="entry name" value="INTEGRASE"/>
    <property type="match status" value="1"/>
</dbReference>
<dbReference type="InterPro" id="IPR043502">
    <property type="entry name" value="DNA/RNA_pol_sf"/>
</dbReference>
<dbReference type="Gene3D" id="3.30.70.270">
    <property type="match status" value="2"/>
</dbReference>
<name>A0ABR3M8Q3_9TELE</name>
<dbReference type="InterPro" id="IPR000477">
    <property type="entry name" value="RT_dom"/>
</dbReference>
<dbReference type="PROSITE" id="PS50878">
    <property type="entry name" value="RT_POL"/>
    <property type="match status" value="1"/>
</dbReference>
<dbReference type="InterPro" id="IPR036397">
    <property type="entry name" value="RNaseH_sf"/>
</dbReference>
<dbReference type="Gene3D" id="1.10.340.70">
    <property type="match status" value="1"/>
</dbReference>
<protein>
    <recommendedName>
        <fullName evidence="4">Gypsy retrotransposon integrase-like protein 1</fullName>
        <ecNumber evidence="2">3.1.26.4</ecNumber>
    </recommendedName>
</protein>
<organism evidence="7 8">
    <name type="scientific">Cirrhinus molitorella</name>
    <name type="common">mud carp</name>
    <dbReference type="NCBI Taxonomy" id="172907"/>
    <lineage>
        <taxon>Eukaryota</taxon>
        <taxon>Metazoa</taxon>
        <taxon>Chordata</taxon>
        <taxon>Craniata</taxon>
        <taxon>Vertebrata</taxon>
        <taxon>Euteleostomi</taxon>
        <taxon>Actinopterygii</taxon>
        <taxon>Neopterygii</taxon>
        <taxon>Teleostei</taxon>
        <taxon>Ostariophysi</taxon>
        <taxon>Cypriniformes</taxon>
        <taxon>Cyprinidae</taxon>
        <taxon>Labeoninae</taxon>
        <taxon>Labeonini</taxon>
        <taxon>Cirrhinus</taxon>
    </lineage>
</organism>
<dbReference type="InterPro" id="IPR012337">
    <property type="entry name" value="RNaseH-like_sf"/>
</dbReference>
<proteinExistence type="inferred from homology"/>
<evidence type="ECO:0000256" key="1">
    <source>
        <dbReference type="ARBA" id="ARBA00010879"/>
    </source>
</evidence>
<evidence type="ECO:0000256" key="3">
    <source>
        <dbReference type="ARBA" id="ARBA00023268"/>
    </source>
</evidence>
<dbReference type="Pfam" id="PF00665">
    <property type="entry name" value="rve"/>
    <property type="match status" value="1"/>
</dbReference>
<keyword evidence="8" id="KW-1185">Reference proteome</keyword>
<evidence type="ECO:0000259" key="5">
    <source>
        <dbReference type="PROSITE" id="PS50878"/>
    </source>
</evidence>
<dbReference type="Gene3D" id="3.30.420.10">
    <property type="entry name" value="Ribonuclease H-like superfamily/Ribonuclease H"/>
    <property type="match status" value="1"/>
</dbReference>
<dbReference type="PANTHER" id="PTHR37984">
    <property type="entry name" value="PROTEIN CBG26694"/>
    <property type="match status" value="1"/>
</dbReference>
<dbReference type="InterPro" id="IPR043128">
    <property type="entry name" value="Rev_trsase/Diguanyl_cyclase"/>
</dbReference>
<evidence type="ECO:0000259" key="6">
    <source>
        <dbReference type="PROSITE" id="PS50994"/>
    </source>
</evidence>
<dbReference type="InterPro" id="IPR041588">
    <property type="entry name" value="Integrase_H2C2"/>
</dbReference>
<dbReference type="CDD" id="cd09274">
    <property type="entry name" value="RNase_HI_RT_Ty3"/>
    <property type="match status" value="1"/>
</dbReference>
<dbReference type="Pfam" id="PF17921">
    <property type="entry name" value="Integrase_H2C2"/>
    <property type="match status" value="1"/>
</dbReference>
<sequence>MSMLKSPVLPDLSDTELSVTQLESLRGLLTSFSDVFSQHDQDYGRTSLITHKIRTTGDTPISQRVYRTSPALKAEIHHQVEKLKAQDIVEDSNSPWASPVVMVKKKDNTYRFCVDYRKLNSVTVTDVHPLPRVDDSLDALSGSQYFSTMDMSSGYWQVELDMDDRKKTAFTTGDGLYHFKVMPMGLKNSPPTFQRLMELVLRGLHWTKCVIYLDDIICMGKDFEDHIKNLTDILTRFREAGLKLKPAKCHFCKASVAYMGHVVSKDGLSVNPAHSNKVRDWPTPKSATEVRAFLGLCSYYRRFVQNYAFKAQPLHRLTHKDVHFEWTDECSVAFQQLKDALTSPPVMAFPQFEQPFTLSTDASNKAIGAVLSQIQHGRERVVAYASHVLTSAERKWSTYDKELWAIVWSFRHFRHYLSNCPFTIVTDHKPLVGLRKLNFDIDPTGRRGRWAMELDPYEWVIVHKDGKRHTNADAMSRIPVVSSTTSKPITQTVSIQTDDLPVTCMSPAQTAVSGCVSSADSHPKFDSQISLTEGEMDNCFSESTVQMLCTLVENQKRPNLRQVKGKLRQLWRQVPRMALKGGVLCRMVCSAPGKPKTYQVVIPEVLIQDTLQYLHGDPCAGHYSAEQTLKRAQSLCFWPGMRSVIEQHCESCEACESRKTPVPQQRAPLQSIIAVRPFQFVCTVITELPVTSSGNRYVLVVQDHFTKYVNAYPMGDQKANTVARLLCEQYIPSHGVPEELVSDQGRQYESEILQDICKRLNIRKKRTTSYHPRANGMVERFNRMLKDQLAKVLFHSDGEWDQYLFAVVLSFNATPHSSTGYSPFFLAHGREPRLPAHVHLDFPAGGAVDTSQTYGSALVKRMETVFQEVLNTSADQRVKREYYFNRYEKFRPYKVGDLVWMSDPTMHRKKLEPK</sequence>
<evidence type="ECO:0000313" key="7">
    <source>
        <dbReference type="EMBL" id="KAL1260277.1"/>
    </source>
</evidence>
<accession>A0ABR3M8Q3</accession>
<dbReference type="EC" id="3.1.26.4" evidence="2"/>
<dbReference type="EMBL" id="JAYMGO010000015">
    <property type="protein sequence ID" value="KAL1260277.1"/>
    <property type="molecule type" value="Genomic_DNA"/>
</dbReference>
<keyword evidence="3" id="KW-0511">Multifunctional enzyme</keyword>
<dbReference type="SUPFAM" id="SSF53098">
    <property type="entry name" value="Ribonuclease H-like"/>
    <property type="match status" value="1"/>
</dbReference>
<comment type="similarity">
    <text evidence="1">Belongs to the beta type-B retroviral polymerase family. HERV class-II K(HML-2) pol subfamily.</text>
</comment>
<dbReference type="Gene3D" id="3.10.10.10">
    <property type="entry name" value="HIV Type 1 Reverse Transcriptase, subunit A, domain 1"/>
    <property type="match status" value="1"/>
</dbReference>
<dbReference type="InterPro" id="IPR001584">
    <property type="entry name" value="Integrase_cat-core"/>
</dbReference>
<feature type="domain" description="Integrase catalytic" evidence="6">
    <location>
        <begin position="673"/>
        <end position="831"/>
    </location>
</feature>
<comment type="caution">
    <text evidence="7">The sequence shown here is derived from an EMBL/GenBank/DDBJ whole genome shotgun (WGS) entry which is preliminary data.</text>
</comment>
<gene>
    <name evidence="7" type="ORF">QQF64_008104</name>
</gene>
<dbReference type="Pfam" id="PF17919">
    <property type="entry name" value="RT_RNaseH_2"/>
    <property type="match status" value="1"/>
</dbReference>
<dbReference type="InterPro" id="IPR050951">
    <property type="entry name" value="Retrovirus_Pol_polyprotein"/>
</dbReference>
<feature type="domain" description="Reverse transcriptase" evidence="5">
    <location>
        <begin position="84"/>
        <end position="263"/>
    </location>
</feature>
<dbReference type="SUPFAM" id="SSF56672">
    <property type="entry name" value="DNA/RNA polymerases"/>
    <property type="match status" value="1"/>
</dbReference>
<reference evidence="7 8" key="1">
    <citation type="submission" date="2023-09" db="EMBL/GenBank/DDBJ databases">
        <authorList>
            <person name="Wang M."/>
        </authorList>
    </citation>
    <scope>NUCLEOTIDE SEQUENCE [LARGE SCALE GENOMIC DNA]</scope>
    <source>
        <strain evidence="7">GT-2023</strain>
        <tissue evidence="7">Liver</tissue>
    </source>
</reference>
<dbReference type="Pfam" id="PF00078">
    <property type="entry name" value="RVT_1"/>
    <property type="match status" value="1"/>
</dbReference>
<evidence type="ECO:0000256" key="4">
    <source>
        <dbReference type="ARBA" id="ARBA00039658"/>
    </source>
</evidence>
<dbReference type="InterPro" id="IPR041577">
    <property type="entry name" value="RT_RNaseH_2"/>
</dbReference>
<evidence type="ECO:0000313" key="8">
    <source>
        <dbReference type="Proteomes" id="UP001558613"/>
    </source>
</evidence>